<evidence type="ECO:0000313" key="3">
    <source>
        <dbReference type="Proteomes" id="UP000197679"/>
    </source>
</evidence>
<sequence length="73" mass="8488">MLKYGGKTLEKYDYVSKYAKYDKYGGRVLDYRDDYAKEQVRRFARIIRISEILKIAVLAALVVIIIAFGVLHV</sequence>
<evidence type="ECO:0000256" key="1">
    <source>
        <dbReference type="SAM" id="Phobius"/>
    </source>
</evidence>
<dbReference type="AlphaFoldDB" id="A0A218NMJ3"/>
<feature type="transmembrane region" description="Helical" evidence="1">
    <location>
        <begin position="52"/>
        <end position="71"/>
    </location>
</feature>
<keyword evidence="1" id="KW-1133">Transmembrane helix</keyword>
<reference evidence="2 3" key="1">
    <citation type="journal article" date="2017" name="Nat. Commun.">
        <title>'ARMAN' archaea depend on association with euryarchaeal host in culture and in situ.</title>
        <authorList>
            <person name="Golyshina O."/>
            <person name="Toshchakov S."/>
            <person name="Makarova K."/>
            <person name="Gavrilov S."/>
            <person name="Korzhenkov A."/>
            <person name="La Cono V."/>
            <person name="Arcadi E."/>
            <person name="Nechitaylo T."/>
            <person name="Ferrer M."/>
            <person name="Kublanov I."/>
            <person name="Wolf Y."/>
            <person name="Yakimov M."/>
            <person name="Golyshin P."/>
            <person name="Slesarev A."/>
            <person name="Kozyavkin S."/>
        </authorList>
    </citation>
    <scope>NUCLEOTIDE SEQUENCE [LARGE SCALE GENOMIC DNA]</scope>
    <source>
        <strain evidence="2 3">Mia14</strain>
    </source>
</reference>
<dbReference type="Proteomes" id="UP000197679">
    <property type="component" value="Chromosome"/>
</dbReference>
<dbReference type="EMBL" id="CP019964">
    <property type="protein sequence ID" value="ASI13684.1"/>
    <property type="molecule type" value="Genomic_DNA"/>
</dbReference>
<protein>
    <submittedName>
        <fullName evidence="2">A-type Na(+),H(+)-transporting-ATP synthase subunit G</fullName>
    </submittedName>
</protein>
<gene>
    <name evidence="2" type="ORF">Mia14_0362</name>
</gene>
<keyword evidence="1" id="KW-0472">Membrane</keyword>
<name>A0A218NMJ3_9ARCH</name>
<evidence type="ECO:0000313" key="2">
    <source>
        <dbReference type="EMBL" id="ASI13684.1"/>
    </source>
</evidence>
<dbReference type="KEGG" id="marh:Mia14_0362"/>
<organism evidence="2 3">
    <name type="scientific">Candidatus Mancarchaeum acidiphilum</name>
    <dbReference type="NCBI Taxonomy" id="1920749"/>
    <lineage>
        <taxon>Archaea</taxon>
        <taxon>Candidatus Micrarchaeota</taxon>
        <taxon>Candidatus Mancarchaeum</taxon>
    </lineage>
</organism>
<keyword evidence="1" id="KW-0812">Transmembrane</keyword>
<accession>A0A218NMJ3</accession>
<proteinExistence type="predicted"/>
<keyword evidence="3" id="KW-1185">Reference proteome</keyword>